<gene>
    <name evidence="2" type="ORF">GCM10009601_51560</name>
</gene>
<name>A0ABP4JW25_9ACTN</name>
<organism evidence="2 3">
    <name type="scientific">Streptomyces thermospinosisporus</name>
    <dbReference type="NCBI Taxonomy" id="161482"/>
    <lineage>
        <taxon>Bacteria</taxon>
        <taxon>Bacillati</taxon>
        <taxon>Actinomycetota</taxon>
        <taxon>Actinomycetes</taxon>
        <taxon>Kitasatosporales</taxon>
        <taxon>Streptomycetaceae</taxon>
        <taxon>Streptomyces</taxon>
    </lineage>
</organism>
<evidence type="ECO:0000313" key="3">
    <source>
        <dbReference type="Proteomes" id="UP001500973"/>
    </source>
</evidence>
<dbReference type="RefSeq" id="WP_344015541.1">
    <property type="nucleotide sequence ID" value="NZ_BAAAIZ010000090.1"/>
</dbReference>
<evidence type="ECO:0000256" key="1">
    <source>
        <dbReference type="SAM" id="MobiDB-lite"/>
    </source>
</evidence>
<keyword evidence="3" id="KW-1185">Reference proteome</keyword>
<reference evidence="3" key="1">
    <citation type="journal article" date="2019" name="Int. J. Syst. Evol. Microbiol.">
        <title>The Global Catalogue of Microorganisms (GCM) 10K type strain sequencing project: providing services to taxonomists for standard genome sequencing and annotation.</title>
        <authorList>
            <consortium name="The Broad Institute Genomics Platform"/>
            <consortium name="The Broad Institute Genome Sequencing Center for Infectious Disease"/>
            <person name="Wu L."/>
            <person name="Ma J."/>
        </authorList>
    </citation>
    <scope>NUCLEOTIDE SEQUENCE [LARGE SCALE GENOMIC DNA]</scope>
    <source>
        <strain evidence="3">JCM 11756</strain>
    </source>
</reference>
<accession>A0ABP4JW25</accession>
<evidence type="ECO:0000313" key="2">
    <source>
        <dbReference type="EMBL" id="GAA1431800.1"/>
    </source>
</evidence>
<protein>
    <submittedName>
        <fullName evidence="2">Uncharacterized protein</fullName>
    </submittedName>
</protein>
<feature type="region of interest" description="Disordered" evidence="1">
    <location>
        <begin position="1"/>
        <end position="36"/>
    </location>
</feature>
<dbReference type="Proteomes" id="UP001500973">
    <property type="component" value="Unassembled WGS sequence"/>
</dbReference>
<comment type="caution">
    <text evidence="2">The sequence shown here is derived from an EMBL/GenBank/DDBJ whole genome shotgun (WGS) entry which is preliminary data.</text>
</comment>
<proteinExistence type="predicted"/>
<feature type="compositionally biased region" description="Basic residues" evidence="1">
    <location>
        <begin position="1"/>
        <end position="27"/>
    </location>
</feature>
<sequence length="119" mass="13204">MNAATRTRRATLRTRAAHTRTTRRAHRATNTGQPQPARTHLIAAGIPPTTAKRYAAAFSRGLTADAARTTKIKLKGRTRKTTQIKLYTATTFAHRLATYRPRDITAARLFEQAAHRLAA</sequence>
<dbReference type="EMBL" id="BAAAIZ010000090">
    <property type="protein sequence ID" value="GAA1431800.1"/>
    <property type="molecule type" value="Genomic_DNA"/>
</dbReference>